<name>A0ABN5Z1F4_9MYCO</name>
<feature type="region of interest" description="Disordered" evidence="1">
    <location>
        <begin position="80"/>
        <end position="103"/>
    </location>
</feature>
<keyword evidence="4" id="KW-1185">Reference proteome</keyword>
<dbReference type="RefSeq" id="WP_138229574.1">
    <property type="nucleotide sequence ID" value="NZ_AP022577.1"/>
</dbReference>
<evidence type="ECO:0000313" key="4">
    <source>
        <dbReference type="Proteomes" id="UP000465609"/>
    </source>
</evidence>
<gene>
    <name evidence="3" type="ORF">MAUB_50300</name>
</gene>
<feature type="signal peptide" evidence="2">
    <location>
        <begin position="1"/>
        <end position="23"/>
    </location>
</feature>
<proteinExistence type="predicted"/>
<evidence type="ECO:0000256" key="1">
    <source>
        <dbReference type="SAM" id="MobiDB-lite"/>
    </source>
</evidence>
<evidence type="ECO:0000256" key="2">
    <source>
        <dbReference type="SAM" id="SignalP"/>
    </source>
</evidence>
<accession>A0ABN5Z1F4</accession>
<dbReference type="EMBL" id="AP022577">
    <property type="protein sequence ID" value="BBX87157.1"/>
    <property type="molecule type" value="Genomic_DNA"/>
</dbReference>
<feature type="compositionally biased region" description="Gly residues" evidence="1">
    <location>
        <begin position="87"/>
        <end position="103"/>
    </location>
</feature>
<sequence length="103" mass="10133">MRLKQGSLSLGLALTFVPFGLNAAAPASADCTSAGYATVCAQGDVRGGGPTPPSAGPAYPSYCADPWYCDDSWGIDINVPIRPIRPPGGGGGGGGGGGVGPRR</sequence>
<protein>
    <submittedName>
        <fullName evidence="3">Uncharacterized protein</fullName>
    </submittedName>
</protein>
<evidence type="ECO:0000313" key="3">
    <source>
        <dbReference type="EMBL" id="BBX87157.1"/>
    </source>
</evidence>
<organism evidence="3 4">
    <name type="scientific">Mycolicibacterium aubagnense</name>
    <dbReference type="NCBI Taxonomy" id="319707"/>
    <lineage>
        <taxon>Bacteria</taxon>
        <taxon>Bacillati</taxon>
        <taxon>Actinomycetota</taxon>
        <taxon>Actinomycetes</taxon>
        <taxon>Mycobacteriales</taxon>
        <taxon>Mycobacteriaceae</taxon>
        <taxon>Mycolicibacterium</taxon>
    </lineage>
</organism>
<dbReference type="Proteomes" id="UP000465609">
    <property type="component" value="Chromosome"/>
</dbReference>
<reference evidence="3 4" key="1">
    <citation type="journal article" date="2019" name="Emerg. Microbes Infect.">
        <title>Comprehensive subspecies identification of 175 nontuberculous mycobacteria species based on 7547 genomic profiles.</title>
        <authorList>
            <person name="Matsumoto Y."/>
            <person name="Kinjo T."/>
            <person name="Motooka D."/>
            <person name="Nabeya D."/>
            <person name="Jung N."/>
            <person name="Uechi K."/>
            <person name="Horii T."/>
            <person name="Iida T."/>
            <person name="Fujita J."/>
            <person name="Nakamura S."/>
        </authorList>
    </citation>
    <scope>NUCLEOTIDE SEQUENCE [LARGE SCALE GENOMIC DNA]</scope>
    <source>
        <strain evidence="3 4">JCM 15296</strain>
    </source>
</reference>
<keyword evidence="2" id="KW-0732">Signal</keyword>
<feature type="chain" id="PRO_5047199298" evidence="2">
    <location>
        <begin position="24"/>
        <end position="103"/>
    </location>
</feature>